<gene>
    <name evidence="1" type="ORF">RDV89_17610</name>
</gene>
<proteinExistence type="predicted"/>
<evidence type="ECO:0000313" key="2">
    <source>
        <dbReference type="Proteomes" id="UP001268542"/>
    </source>
</evidence>
<accession>A0ABU3Q0B0</accession>
<evidence type="ECO:0000313" key="1">
    <source>
        <dbReference type="EMBL" id="MDT9594910.1"/>
    </source>
</evidence>
<evidence type="ECO:0008006" key="3">
    <source>
        <dbReference type="Google" id="ProtNLM"/>
    </source>
</evidence>
<dbReference type="EMBL" id="JAVYII010000009">
    <property type="protein sequence ID" value="MDT9594910.1"/>
    <property type="molecule type" value="Genomic_DNA"/>
</dbReference>
<dbReference type="RefSeq" id="WP_315735154.1">
    <property type="nucleotide sequence ID" value="NZ_JAVYII010000009.1"/>
</dbReference>
<organism evidence="1 2">
    <name type="scientific">Nocardioides imazamoxiresistens</name>
    <dbReference type="NCBI Taxonomy" id="3231893"/>
    <lineage>
        <taxon>Bacteria</taxon>
        <taxon>Bacillati</taxon>
        <taxon>Actinomycetota</taxon>
        <taxon>Actinomycetes</taxon>
        <taxon>Propionibacteriales</taxon>
        <taxon>Nocardioidaceae</taxon>
        <taxon>Nocardioides</taxon>
    </lineage>
</organism>
<protein>
    <recommendedName>
        <fullName evidence="3">Fis family transcriptional regulator</fullName>
    </recommendedName>
</protein>
<name>A0ABU3Q0B0_9ACTN</name>
<reference evidence="1 2" key="1">
    <citation type="submission" date="2023-08" db="EMBL/GenBank/DDBJ databases">
        <title>Nocardioides seae sp. nov., a bacterium isolated from a soil.</title>
        <authorList>
            <person name="Wang X."/>
        </authorList>
    </citation>
    <scope>NUCLEOTIDE SEQUENCE [LARGE SCALE GENOMIC DNA]</scope>
    <source>
        <strain evidence="1 2">YZH12</strain>
    </source>
</reference>
<dbReference type="Proteomes" id="UP001268542">
    <property type="component" value="Unassembled WGS sequence"/>
</dbReference>
<keyword evidence="2" id="KW-1185">Reference proteome</keyword>
<comment type="caution">
    <text evidence="1">The sequence shown here is derived from an EMBL/GenBank/DDBJ whole genome shotgun (WGS) entry which is preliminary data.</text>
</comment>
<sequence length="187" mass="19611">MGWETDLFAFLDELEQEAGAAFGRERAGEVADRGRAEYRAVTLASRLMASLGAEVSVDVRGVGQVGGVLRRVGDGWCLVEAPGCDWVLQLAAVDVLRGASERSVPESAWSVADRLGTGSVLRRLADAYEPCVLHLVGGARHEGVVTRVGADFLEVTYGVRAARAGVRTQLVALGGLAAVQSAPHLAG</sequence>